<dbReference type="KEGG" id="ipa:Isop_3188"/>
<name>E8R4F7_ISOPI</name>
<proteinExistence type="predicted"/>
<keyword evidence="3" id="KW-0805">Transcription regulation</keyword>
<dbReference type="Gene3D" id="1.10.10.10">
    <property type="entry name" value="Winged helix-like DNA-binding domain superfamily/Winged helix DNA-binding domain"/>
    <property type="match status" value="1"/>
</dbReference>
<protein>
    <submittedName>
        <fullName evidence="9">Two component transcriptional regulator, LuxR family</fullName>
    </submittedName>
</protein>
<dbReference type="eggNOG" id="COG4566">
    <property type="taxonomic scope" value="Bacteria"/>
</dbReference>
<evidence type="ECO:0000259" key="7">
    <source>
        <dbReference type="PROSITE" id="PS50043"/>
    </source>
</evidence>
<keyword evidence="1 6" id="KW-0597">Phosphoprotein</keyword>
<evidence type="ECO:0000256" key="6">
    <source>
        <dbReference type="PROSITE-ProRule" id="PRU00169"/>
    </source>
</evidence>
<dbReference type="InParanoid" id="E8R4F7"/>
<dbReference type="Pfam" id="PF00072">
    <property type="entry name" value="Response_reg"/>
    <property type="match status" value="1"/>
</dbReference>
<dbReference type="RefSeq" id="WP_013566040.1">
    <property type="nucleotide sequence ID" value="NC_014962.1"/>
</dbReference>
<dbReference type="OrthoDB" id="271936at2"/>
<gene>
    <name evidence="9" type="ordered locus">Isop_3188</name>
</gene>
<dbReference type="SMART" id="SM00448">
    <property type="entry name" value="REC"/>
    <property type="match status" value="1"/>
</dbReference>
<feature type="domain" description="Response regulatory" evidence="8">
    <location>
        <begin position="5"/>
        <end position="119"/>
    </location>
</feature>
<dbReference type="STRING" id="575540.Isop_3188"/>
<dbReference type="HOGENOM" id="CLU_000445_90_4_0"/>
<dbReference type="GO" id="GO:0000160">
    <property type="term" value="P:phosphorelay signal transduction system"/>
    <property type="evidence" value="ECO:0007669"/>
    <property type="project" value="UniProtKB-KW"/>
</dbReference>
<evidence type="ECO:0000256" key="5">
    <source>
        <dbReference type="ARBA" id="ARBA00023163"/>
    </source>
</evidence>
<dbReference type="Pfam" id="PF00196">
    <property type="entry name" value="GerE"/>
    <property type="match status" value="1"/>
</dbReference>
<dbReference type="CDD" id="cd06170">
    <property type="entry name" value="LuxR_C_like"/>
    <property type="match status" value="1"/>
</dbReference>
<dbReference type="Proteomes" id="UP000008631">
    <property type="component" value="Chromosome"/>
</dbReference>
<accession>E8R4F7</accession>
<dbReference type="PRINTS" id="PR00038">
    <property type="entry name" value="HTHLUXR"/>
</dbReference>
<dbReference type="SMART" id="SM00421">
    <property type="entry name" value="HTH_LUXR"/>
    <property type="match status" value="1"/>
</dbReference>
<dbReference type="SUPFAM" id="SSF52172">
    <property type="entry name" value="CheY-like"/>
    <property type="match status" value="1"/>
</dbReference>
<dbReference type="AlphaFoldDB" id="E8R4F7"/>
<dbReference type="Gene3D" id="3.40.50.2300">
    <property type="match status" value="1"/>
</dbReference>
<organism evidence="9 10">
    <name type="scientific">Isosphaera pallida (strain ATCC 43644 / DSM 9630 / IS1B)</name>
    <dbReference type="NCBI Taxonomy" id="575540"/>
    <lineage>
        <taxon>Bacteria</taxon>
        <taxon>Pseudomonadati</taxon>
        <taxon>Planctomycetota</taxon>
        <taxon>Planctomycetia</taxon>
        <taxon>Isosphaerales</taxon>
        <taxon>Isosphaeraceae</taxon>
        <taxon>Isosphaera</taxon>
    </lineage>
</organism>
<keyword evidence="10" id="KW-1185">Reference proteome</keyword>
<dbReference type="FunCoup" id="E8R4F7">
    <property type="interactions" value="378"/>
</dbReference>
<keyword evidence="4" id="KW-0238">DNA-binding</keyword>
<dbReference type="FunFam" id="3.40.50.2300:FF:000018">
    <property type="entry name" value="DNA-binding transcriptional regulator NtrC"/>
    <property type="match status" value="1"/>
</dbReference>
<reference evidence="9 10" key="2">
    <citation type="journal article" date="2011" name="Stand. Genomic Sci.">
        <title>Complete genome sequence of Isosphaera pallida type strain (IS1B).</title>
        <authorList>
            <consortium name="US DOE Joint Genome Institute (JGI-PGF)"/>
            <person name="Goker M."/>
            <person name="Cleland D."/>
            <person name="Saunders E."/>
            <person name="Lapidus A."/>
            <person name="Nolan M."/>
            <person name="Lucas S."/>
            <person name="Hammon N."/>
            <person name="Deshpande S."/>
            <person name="Cheng J.F."/>
            <person name="Tapia R."/>
            <person name="Han C."/>
            <person name="Goodwin L."/>
            <person name="Pitluck S."/>
            <person name="Liolios K."/>
            <person name="Pagani I."/>
            <person name="Ivanova N."/>
            <person name="Mavromatis K."/>
            <person name="Pati A."/>
            <person name="Chen A."/>
            <person name="Palaniappan K."/>
            <person name="Land M."/>
            <person name="Hauser L."/>
            <person name="Chang Y.J."/>
            <person name="Jeffries C.D."/>
            <person name="Detter J.C."/>
            <person name="Beck B."/>
            <person name="Woyke T."/>
            <person name="Bristow J."/>
            <person name="Eisen J.A."/>
            <person name="Markowitz V."/>
            <person name="Hugenholtz P."/>
            <person name="Kyrpides N.C."/>
            <person name="Klenk H.P."/>
        </authorList>
    </citation>
    <scope>NUCLEOTIDE SEQUENCE [LARGE SCALE GENOMIC DNA]</scope>
    <source>
        <strain evidence="10">ATCC 43644 / DSM 9630 / IS1B</strain>
    </source>
</reference>
<dbReference type="InterPro" id="IPR000792">
    <property type="entry name" value="Tscrpt_reg_LuxR_C"/>
</dbReference>
<evidence type="ECO:0000313" key="9">
    <source>
        <dbReference type="EMBL" id="ADV63752.1"/>
    </source>
</evidence>
<dbReference type="PANTHER" id="PTHR44688:SF16">
    <property type="entry name" value="DNA-BINDING TRANSCRIPTIONAL ACTIVATOR DEVR_DOSR"/>
    <property type="match status" value="1"/>
</dbReference>
<dbReference type="PANTHER" id="PTHR44688">
    <property type="entry name" value="DNA-BINDING TRANSCRIPTIONAL ACTIVATOR DEVR_DOSR"/>
    <property type="match status" value="1"/>
</dbReference>
<dbReference type="GO" id="GO:0003677">
    <property type="term" value="F:DNA binding"/>
    <property type="evidence" value="ECO:0007669"/>
    <property type="project" value="UniProtKB-KW"/>
</dbReference>
<evidence type="ECO:0000256" key="3">
    <source>
        <dbReference type="ARBA" id="ARBA00023015"/>
    </source>
</evidence>
<dbReference type="PROSITE" id="PS50110">
    <property type="entry name" value="RESPONSE_REGULATORY"/>
    <property type="match status" value="1"/>
</dbReference>
<evidence type="ECO:0000259" key="8">
    <source>
        <dbReference type="PROSITE" id="PS50110"/>
    </source>
</evidence>
<reference key="1">
    <citation type="submission" date="2010-11" db="EMBL/GenBank/DDBJ databases">
        <title>The complete sequence of chromosome of Isophaera pallida ATCC 43644.</title>
        <authorList>
            <consortium name="US DOE Joint Genome Institute (JGI-PGF)"/>
            <person name="Lucas S."/>
            <person name="Copeland A."/>
            <person name="Lapidus A."/>
            <person name="Bruce D."/>
            <person name="Goodwin L."/>
            <person name="Pitluck S."/>
            <person name="Kyrpides N."/>
            <person name="Mavromatis K."/>
            <person name="Pagani I."/>
            <person name="Ivanova N."/>
            <person name="Saunders E."/>
            <person name="Brettin T."/>
            <person name="Detter J.C."/>
            <person name="Han C."/>
            <person name="Tapia R."/>
            <person name="Land M."/>
            <person name="Hauser L."/>
            <person name="Markowitz V."/>
            <person name="Cheng J.-F."/>
            <person name="Hugenholtz P."/>
            <person name="Woyke T."/>
            <person name="Wu D."/>
            <person name="Eisen J.A."/>
        </authorList>
    </citation>
    <scope>NUCLEOTIDE SEQUENCE</scope>
    <source>
        <strain>ATCC 43644</strain>
    </source>
</reference>
<dbReference type="InterPro" id="IPR001789">
    <property type="entry name" value="Sig_transdc_resp-reg_receiver"/>
</dbReference>
<keyword evidence="2" id="KW-0902">Two-component regulatory system</keyword>
<dbReference type="PROSITE" id="PS50043">
    <property type="entry name" value="HTH_LUXR_2"/>
    <property type="match status" value="1"/>
</dbReference>
<dbReference type="CDD" id="cd17537">
    <property type="entry name" value="REC_FixJ"/>
    <property type="match status" value="1"/>
</dbReference>
<feature type="domain" description="HTH luxR-type" evidence="7">
    <location>
        <begin position="135"/>
        <end position="200"/>
    </location>
</feature>
<evidence type="ECO:0000256" key="1">
    <source>
        <dbReference type="ARBA" id="ARBA00022553"/>
    </source>
</evidence>
<dbReference type="GO" id="GO:0006355">
    <property type="term" value="P:regulation of DNA-templated transcription"/>
    <property type="evidence" value="ECO:0007669"/>
    <property type="project" value="InterPro"/>
</dbReference>
<evidence type="ECO:0000256" key="4">
    <source>
        <dbReference type="ARBA" id="ARBA00023125"/>
    </source>
</evidence>
<evidence type="ECO:0000313" key="10">
    <source>
        <dbReference type="Proteomes" id="UP000008631"/>
    </source>
</evidence>
<dbReference type="EMBL" id="CP002353">
    <property type="protein sequence ID" value="ADV63752.1"/>
    <property type="molecule type" value="Genomic_DNA"/>
</dbReference>
<dbReference type="SUPFAM" id="SSF46894">
    <property type="entry name" value="C-terminal effector domain of the bipartite response regulators"/>
    <property type="match status" value="1"/>
</dbReference>
<dbReference type="InterPro" id="IPR016032">
    <property type="entry name" value="Sig_transdc_resp-reg_C-effctor"/>
</dbReference>
<evidence type="ECO:0000256" key="2">
    <source>
        <dbReference type="ARBA" id="ARBA00023012"/>
    </source>
</evidence>
<feature type="modified residue" description="4-aspartylphosphate" evidence="6">
    <location>
        <position position="54"/>
    </location>
</feature>
<keyword evidence="5" id="KW-0804">Transcription</keyword>
<sequence length="213" mass="24477">MSLPLVYVVDDEQPMRESLRFLLETVRLQVKTYESAPKFLSEFDPELNAVLVTDLRMPGMSGIELHEHLYRNGHRIPVIIITAHGDVPTVVRAMKQGACEFLEKPFNDQILIDAIQRLLEQDRERRIKAEANRQVAQKLRSLTPRELQVLELVVEGRINKQIASELGVGVKAIEAHRARIMDKMQAESVQELVRMMTLLRQSPEYANPLRPSY</sequence>
<dbReference type="InterPro" id="IPR011006">
    <property type="entry name" value="CheY-like_superfamily"/>
</dbReference>
<dbReference type="InterPro" id="IPR036388">
    <property type="entry name" value="WH-like_DNA-bd_sf"/>
</dbReference>